<dbReference type="AlphaFoldDB" id="A0AAD4M8M5"/>
<dbReference type="Gene3D" id="3.40.50.150">
    <property type="entry name" value="Vaccinia Virus protein VP39"/>
    <property type="match status" value="1"/>
</dbReference>
<sequence length="295" mass="32637">MNSNFPTGLAIFHSSYPSTSQFNFGSPDTHEEELADVLDPKAQDTAIAEYGIAGRVWEAAYAMMIYVRHPDSYEFDPCFSFGTEDIAVELGAGSGVAGLALAAAYPHSRVVLTDLPEVCPLLRTNARGYAGVWVRPLVWGCAAHAQALRDELGPVTISHIICSDLVYFPELFAPLLRSLLHLTTPTSPMADAQVIISYKIRSLSKETAFWSAFGLWFTLEPVLVRSRFEGRRWERFGTGGDGELIIFIARRRPESFSWTVPEDDMALSEGVGARGTLEKKSDEGFEMFLLMNVEI</sequence>
<keyword evidence="1" id="KW-0489">Methyltransferase</keyword>
<organism evidence="1 2">
    <name type="scientific">Multifurca ochricompacta</name>
    <dbReference type="NCBI Taxonomy" id="376703"/>
    <lineage>
        <taxon>Eukaryota</taxon>
        <taxon>Fungi</taxon>
        <taxon>Dikarya</taxon>
        <taxon>Basidiomycota</taxon>
        <taxon>Agaricomycotina</taxon>
        <taxon>Agaricomycetes</taxon>
        <taxon>Russulales</taxon>
        <taxon>Russulaceae</taxon>
        <taxon>Multifurca</taxon>
    </lineage>
</organism>
<evidence type="ECO:0000313" key="1">
    <source>
        <dbReference type="EMBL" id="KAI0303666.1"/>
    </source>
</evidence>
<dbReference type="SUPFAM" id="SSF53335">
    <property type="entry name" value="S-adenosyl-L-methionine-dependent methyltransferases"/>
    <property type="match status" value="1"/>
</dbReference>
<dbReference type="Proteomes" id="UP001203297">
    <property type="component" value="Unassembled WGS sequence"/>
</dbReference>
<name>A0AAD4M8M5_9AGAM</name>
<gene>
    <name evidence="1" type="ORF">B0F90DRAFT_1809406</name>
</gene>
<dbReference type="EMBL" id="WTXG01000008">
    <property type="protein sequence ID" value="KAI0303666.1"/>
    <property type="molecule type" value="Genomic_DNA"/>
</dbReference>
<reference evidence="1" key="1">
    <citation type="journal article" date="2022" name="New Phytol.">
        <title>Evolutionary transition to the ectomycorrhizal habit in the genomes of a hyperdiverse lineage of mushroom-forming fungi.</title>
        <authorList>
            <person name="Looney B."/>
            <person name="Miyauchi S."/>
            <person name="Morin E."/>
            <person name="Drula E."/>
            <person name="Courty P.E."/>
            <person name="Kohler A."/>
            <person name="Kuo A."/>
            <person name="LaButti K."/>
            <person name="Pangilinan J."/>
            <person name="Lipzen A."/>
            <person name="Riley R."/>
            <person name="Andreopoulos W."/>
            <person name="He G."/>
            <person name="Johnson J."/>
            <person name="Nolan M."/>
            <person name="Tritt A."/>
            <person name="Barry K.W."/>
            <person name="Grigoriev I.V."/>
            <person name="Nagy L.G."/>
            <person name="Hibbett D."/>
            <person name="Henrissat B."/>
            <person name="Matheny P.B."/>
            <person name="Labbe J."/>
            <person name="Martin F.M."/>
        </authorList>
    </citation>
    <scope>NUCLEOTIDE SEQUENCE</scope>
    <source>
        <strain evidence="1">BPL690</strain>
    </source>
</reference>
<dbReference type="GO" id="GO:0008757">
    <property type="term" value="F:S-adenosylmethionine-dependent methyltransferase activity"/>
    <property type="evidence" value="ECO:0007669"/>
    <property type="project" value="UniProtKB-ARBA"/>
</dbReference>
<keyword evidence="1" id="KW-0808">Transferase</keyword>
<dbReference type="PANTHER" id="PTHR14614:SF161">
    <property type="match status" value="1"/>
</dbReference>
<keyword evidence="2" id="KW-1185">Reference proteome</keyword>
<dbReference type="GO" id="GO:0005829">
    <property type="term" value="C:cytosol"/>
    <property type="evidence" value="ECO:0007669"/>
    <property type="project" value="TreeGrafter"/>
</dbReference>
<accession>A0AAD4M8M5</accession>
<proteinExistence type="predicted"/>
<dbReference type="InterPro" id="IPR029063">
    <property type="entry name" value="SAM-dependent_MTases_sf"/>
</dbReference>
<dbReference type="GO" id="GO:0032259">
    <property type="term" value="P:methylation"/>
    <property type="evidence" value="ECO:0007669"/>
    <property type="project" value="UniProtKB-KW"/>
</dbReference>
<dbReference type="PANTHER" id="PTHR14614">
    <property type="entry name" value="HEPATOCELLULAR CARCINOMA-ASSOCIATED ANTIGEN"/>
    <property type="match status" value="1"/>
</dbReference>
<dbReference type="InterPro" id="IPR019410">
    <property type="entry name" value="Methyltransf_16"/>
</dbReference>
<comment type="caution">
    <text evidence="1">The sequence shown here is derived from an EMBL/GenBank/DDBJ whole genome shotgun (WGS) entry which is preliminary data.</text>
</comment>
<dbReference type="GO" id="GO:0032991">
    <property type="term" value="C:protein-containing complex"/>
    <property type="evidence" value="ECO:0007669"/>
    <property type="project" value="TreeGrafter"/>
</dbReference>
<protein>
    <submittedName>
        <fullName evidence="1">Methyltransferase-domain-containing protein</fullName>
    </submittedName>
</protein>
<dbReference type="Pfam" id="PF10294">
    <property type="entry name" value="Methyltransf_16"/>
    <property type="match status" value="1"/>
</dbReference>
<evidence type="ECO:0000313" key="2">
    <source>
        <dbReference type="Proteomes" id="UP001203297"/>
    </source>
</evidence>